<dbReference type="EMBL" id="QGGQ01000007">
    <property type="protein sequence ID" value="PWK22412.1"/>
    <property type="molecule type" value="Genomic_DNA"/>
</dbReference>
<dbReference type="RefSeq" id="WP_262509849.1">
    <property type="nucleotide sequence ID" value="NZ_JACWLN010000006.1"/>
</dbReference>
<sequence length="191" mass="21959">MPNTPSITLENDHVRLEPLTMDNYKHLIPIASEKKLVQFSPSDIETPEALKNYVATALQQQSEGQGIPFLVYDKRKESFAGCTRYMHIDWKNKVLHIGSTWIGKDFQGSGLNTHMKNLMIDHAFDTMGFEKIEFRIDERNVRSRKAVEKLGGVLEGILRKNVYLLDGFKRNTCCYGILKEEWQNKPQGKSL</sequence>
<dbReference type="GO" id="GO:0016747">
    <property type="term" value="F:acyltransferase activity, transferring groups other than amino-acyl groups"/>
    <property type="evidence" value="ECO:0007669"/>
    <property type="project" value="InterPro"/>
</dbReference>
<protein>
    <submittedName>
        <fullName evidence="2">RimJ/RimL family protein N-acetyltransferase</fullName>
    </submittedName>
</protein>
<dbReference type="PANTHER" id="PTHR43610:SF1">
    <property type="entry name" value="N-ACETYLTRANSFERASE DOMAIN-CONTAINING PROTEIN"/>
    <property type="match status" value="1"/>
</dbReference>
<evidence type="ECO:0000313" key="3">
    <source>
        <dbReference type="Proteomes" id="UP000245667"/>
    </source>
</evidence>
<evidence type="ECO:0000259" key="1">
    <source>
        <dbReference type="PROSITE" id="PS51186"/>
    </source>
</evidence>
<dbReference type="Gene3D" id="3.40.630.30">
    <property type="match status" value="1"/>
</dbReference>
<dbReference type="PANTHER" id="PTHR43610">
    <property type="entry name" value="BLL6696 PROTEIN"/>
    <property type="match status" value="1"/>
</dbReference>
<dbReference type="SUPFAM" id="SSF55729">
    <property type="entry name" value="Acyl-CoA N-acyltransferases (Nat)"/>
    <property type="match status" value="1"/>
</dbReference>
<gene>
    <name evidence="2" type="ORF">LX92_02886</name>
</gene>
<dbReference type="AlphaFoldDB" id="A0A316DYJ6"/>
<dbReference type="Proteomes" id="UP000245667">
    <property type="component" value="Unassembled WGS sequence"/>
</dbReference>
<dbReference type="Pfam" id="PF13302">
    <property type="entry name" value="Acetyltransf_3"/>
    <property type="match status" value="1"/>
</dbReference>
<dbReference type="InterPro" id="IPR016181">
    <property type="entry name" value="Acyl_CoA_acyltransferase"/>
</dbReference>
<dbReference type="PROSITE" id="PS51186">
    <property type="entry name" value="GNAT"/>
    <property type="match status" value="1"/>
</dbReference>
<organism evidence="2 3">
    <name type="scientific">Maribacter polysiphoniae</name>
    <dbReference type="NCBI Taxonomy" id="429344"/>
    <lineage>
        <taxon>Bacteria</taxon>
        <taxon>Pseudomonadati</taxon>
        <taxon>Bacteroidota</taxon>
        <taxon>Flavobacteriia</taxon>
        <taxon>Flavobacteriales</taxon>
        <taxon>Flavobacteriaceae</taxon>
        <taxon>Maribacter</taxon>
    </lineage>
</organism>
<keyword evidence="2" id="KW-0808">Transferase</keyword>
<accession>A0A316DYJ6</accession>
<reference evidence="2 3" key="1">
    <citation type="submission" date="2018-05" db="EMBL/GenBank/DDBJ databases">
        <title>Genomic Encyclopedia of Archaeal and Bacterial Type Strains, Phase II (KMG-II): from individual species to whole genera.</title>
        <authorList>
            <person name="Goeker M."/>
        </authorList>
    </citation>
    <scope>NUCLEOTIDE SEQUENCE [LARGE SCALE GENOMIC DNA]</scope>
    <source>
        <strain evidence="2 3">DSM 23514</strain>
    </source>
</reference>
<dbReference type="InterPro" id="IPR000182">
    <property type="entry name" value="GNAT_dom"/>
</dbReference>
<evidence type="ECO:0000313" key="2">
    <source>
        <dbReference type="EMBL" id="PWK22412.1"/>
    </source>
</evidence>
<feature type="domain" description="N-acetyltransferase" evidence="1">
    <location>
        <begin position="14"/>
        <end position="171"/>
    </location>
</feature>
<comment type="caution">
    <text evidence="2">The sequence shown here is derived from an EMBL/GenBank/DDBJ whole genome shotgun (WGS) entry which is preliminary data.</text>
</comment>
<name>A0A316DYJ6_9FLAO</name>
<proteinExistence type="predicted"/>